<evidence type="ECO:0000313" key="2">
    <source>
        <dbReference type="EMBL" id="CAL6050776.1"/>
    </source>
</evidence>
<evidence type="ECO:0000313" key="3">
    <source>
        <dbReference type="Proteomes" id="UP001642409"/>
    </source>
</evidence>
<dbReference type="Proteomes" id="UP001642409">
    <property type="component" value="Unassembled WGS sequence"/>
</dbReference>
<evidence type="ECO:0000313" key="1">
    <source>
        <dbReference type="EMBL" id="CAI9969230.1"/>
    </source>
</evidence>
<accession>A0AA86RMN5</accession>
<reference evidence="1" key="1">
    <citation type="submission" date="2023-06" db="EMBL/GenBank/DDBJ databases">
        <authorList>
            <person name="Kurt Z."/>
        </authorList>
    </citation>
    <scope>NUCLEOTIDE SEQUENCE</scope>
</reference>
<dbReference type="EMBL" id="CATOUU010001054">
    <property type="protein sequence ID" value="CAI9969230.1"/>
    <property type="molecule type" value="Genomic_DNA"/>
</dbReference>
<sequence length="187" mass="22054">MGALEIYNDICNSFVNFQLKKSTFFKWTKNDSDQLSDQGLDPFKHPLRLSVSSFGPMEFVLDLFVDNSFWQSRGVACYCACVVSYLVKVFKPVSNSDLFTSLITQHTTYKKRVNITSGLRRKPKKSNKNWRFVQENQTENNNITDDTLQYNIKWLLLYQLNYSQLVQQISKYQNMVYKFYQLIILFV</sequence>
<protein>
    <submittedName>
        <fullName evidence="2">Hypothetical_protein</fullName>
    </submittedName>
</protein>
<reference evidence="2 3" key="2">
    <citation type="submission" date="2024-07" db="EMBL/GenBank/DDBJ databases">
        <authorList>
            <person name="Akdeniz Z."/>
        </authorList>
    </citation>
    <scope>NUCLEOTIDE SEQUENCE [LARGE SCALE GENOMIC DNA]</scope>
</reference>
<proteinExistence type="predicted"/>
<dbReference type="EMBL" id="CAXDID020000185">
    <property type="protein sequence ID" value="CAL6050776.1"/>
    <property type="molecule type" value="Genomic_DNA"/>
</dbReference>
<keyword evidence="3" id="KW-1185">Reference proteome</keyword>
<organism evidence="1">
    <name type="scientific">Hexamita inflata</name>
    <dbReference type="NCBI Taxonomy" id="28002"/>
    <lineage>
        <taxon>Eukaryota</taxon>
        <taxon>Metamonada</taxon>
        <taxon>Diplomonadida</taxon>
        <taxon>Hexamitidae</taxon>
        <taxon>Hexamitinae</taxon>
        <taxon>Hexamita</taxon>
    </lineage>
</organism>
<gene>
    <name evidence="2" type="ORF">HINF_LOCUS44053</name>
    <name evidence="1" type="ORF">HINF_LOCUS56875</name>
</gene>
<name>A0AA86RMN5_9EUKA</name>
<comment type="caution">
    <text evidence="1">The sequence shown here is derived from an EMBL/GenBank/DDBJ whole genome shotgun (WGS) entry which is preliminary data.</text>
</comment>
<dbReference type="AlphaFoldDB" id="A0AA86RMN5"/>